<proteinExistence type="predicted"/>
<accession>A0A829Q5P5</accession>
<dbReference type="AlphaFoldDB" id="A0A829Q5P5"/>
<reference evidence="1 2" key="1">
    <citation type="submission" date="2013-12" db="EMBL/GenBank/DDBJ databases">
        <authorList>
            <person name="Madinger N."/>
            <person name="Lenaerts A."/>
            <person name="Ordway D."/>
            <person name="DeGroote M.A."/>
            <person name="Parker T."/>
            <person name="Sizemore C."/>
            <person name="Tallon L.J."/>
            <person name="Sadzewicz L.K."/>
            <person name="Sengamalay N."/>
            <person name="Fraser C.M."/>
            <person name="Hine E."/>
            <person name="Shefchek K.A."/>
            <person name="Das S.P."/>
            <person name="Tettelin H."/>
        </authorList>
    </citation>
    <scope>NUCLEOTIDE SEQUENCE [LARGE SCALE GENOMIC DNA]</scope>
    <source>
        <strain evidence="1 2">21</strain>
    </source>
</reference>
<protein>
    <submittedName>
        <fullName evidence="1">Uncharacterized protein</fullName>
    </submittedName>
</protein>
<dbReference type="EMBL" id="JAOF01000001">
    <property type="protein sequence ID" value="EUA48029.1"/>
    <property type="molecule type" value="Genomic_DNA"/>
</dbReference>
<sequence length="92" mass="10278">MHVHTLWPVAMFGEPQHNWSRRVLATQVVVQADRFDGLDSTEQVQSLVRSLRLGPTVRGGAFIVTPTTSCVDLAEHSLRPVLIFRTAHAYVV</sequence>
<organism evidence="1 2">
    <name type="scientific">Mycobacteroides abscessus 21</name>
    <dbReference type="NCBI Taxonomy" id="1299324"/>
    <lineage>
        <taxon>Bacteria</taxon>
        <taxon>Bacillati</taxon>
        <taxon>Actinomycetota</taxon>
        <taxon>Actinomycetes</taxon>
        <taxon>Mycobacteriales</taxon>
        <taxon>Mycobacteriaceae</taxon>
        <taxon>Mycobacteroides</taxon>
        <taxon>Mycobacteroides abscessus</taxon>
    </lineage>
</organism>
<name>A0A829Q5P5_9MYCO</name>
<gene>
    <name evidence="1" type="ORF">I543_3657</name>
</gene>
<comment type="caution">
    <text evidence="1">The sequence shown here is derived from an EMBL/GenBank/DDBJ whole genome shotgun (WGS) entry which is preliminary data.</text>
</comment>
<dbReference type="Proteomes" id="UP000020103">
    <property type="component" value="Unassembled WGS sequence"/>
</dbReference>
<evidence type="ECO:0000313" key="1">
    <source>
        <dbReference type="EMBL" id="EUA48029.1"/>
    </source>
</evidence>
<evidence type="ECO:0000313" key="2">
    <source>
        <dbReference type="Proteomes" id="UP000020103"/>
    </source>
</evidence>